<dbReference type="InterPro" id="IPR009526">
    <property type="entry name" value="DUF1146"/>
</dbReference>
<gene>
    <name evidence="2" type="ORF">PghCCS26_62900</name>
</gene>
<name>A0ABQ6NVP9_9BACL</name>
<dbReference type="Pfam" id="PF06612">
    <property type="entry name" value="DUF1146"/>
    <property type="match status" value="1"/>
</dbReference>
<evidence type="ECO:0008006" key="4">
    <source>
        <dbReference type="Google" id="ProtNLM"/>
    </source>
</evidence>
<keyword evidence="3" id="KW-1185">Reference proteome</keyword>
<proteinExistence type="predicted"/>
<organism evidence="2 3">
    <name type="scientific">Paenibacillus glycanilyticus</name>
    <dbReference type="NCBI Taxonomy" id="126569"/>
    <lineage>
        <taxon>Bacteria</taxon>
        <taxon>Bacillati</taxon>
        <taxon>Bacillota</taxon>
        <taxon>Bacilli</taxon>
        <taxon>Bacillales</taxon>
        <taxon>Paenibacillaceae</taxon>
        <taxon>Paenibacillus</taxon>
    </lineage>
</organism>
<feature type="transmembrane region" description="Helical" evidence="1">
    <location>
        <begin position="56"/>
        <end position="78"/>
    </location>
</feature>
<dbReference type="Proteomes" id="UP001285921">
    <property type="component" value="Unassembled WGS sequence"/>
</dbReference>
<feature type="transmembrane region" description="Helical" evidence="1">
    <location>
        <begin position="16"/>
        <end position="36"/>
    </location>
</feature>
<keyword evidence="1" id="KW-0472">Membrane</keyword>
<dbReference type="EMBL" id="BTCL01000052">
    <property type="protein sequence ID" value="GMK49160.1"/>
    <property type="molecule type" value="Genomic_DNA"/>
</dbReference>
<evidence type="ECO:0000256" key="1">
    <source>
        <dbReference type="SAM" id="Phobius"/>
    </source>
</evidence>
<accession>A0ABQ6NVP9</accession>
<sequence>MGIDQMVNDAQNATGTIALFSIVVNLFSIVFVWYILQEIKLDVFFKFPRSPKARMFQVVMAVVIGHGFAGFILDYWNWTKLLRYFVE</sequence>
<dbReference type="RefSeq" id="WP_015847343.1">
    <property type="nucleotide sequence ID" value="NZ_BTCL01000052.1"/>
</dbReference>
<reference evidence="2 3" key="1">
    <citation type="submission" date="2023-05" db="EMBL/GenBank/DDBJ databases">
        <title>Draft genome of Paenibacillus sp. CCS26.</title>
        <authorList>
            <person name="Akita H."/>
            <person name="Shinto Y."/>
            <person name="Kimura Z."/>
        </authorList>
    </citation>
    <scope>NUCLEOTIDE SEQUENCE [LARGE SCALE GENOMIC DNA]</scope>
    <source>
        <strain evidence="2 3">CCS26</strain>
    </source>
</reference>
<keyword evidence="1" id="KW-0812">Transmembrane</keyword>
<comment type="caution">
    <text evidence="2">The sequence shown here is derived from an EMBL/GenBank/DDBJ whole genome shotgun (WGS) entry which is preliminary data.</text>
</comment>
<evidence type="ECO:0000313" key="2">
    <source>
        <dbReference type="EMBL" id="GMK49160.1"/>
    </source>
</evidence>
<evidence type="ECO:0000313" key="3">
    <source>
        <dbReference type="Proteomes" id="UP001285921"/>
    </source>
</evidence>
<keyword evidence="1" id="KW-1133">Transmembrane helix</keyword>
<protein>
    <recommendedName>
        <fullName evidence="4">DUF1146 domain-containing protein</fullName>
    </recommendedName>
</protein>